<evidence type="ECO:0000313" key="3">
    <source>
        <dbReference type="EMBL" id="NML15288.1"/>
    </source>
</evidence>
<keyword evidence="2" id="KW-1133">Transmembrane helix</keyword>
<dbReference type="PANTHER" id="PTHR38598:SF1">
    <property type="entry name" value="INNER MEMBRANE PROTEIN YJCH"/>
    <property type="match status" value="1"/>
</dbReference>
<proteinExistence type="predicted"/>
<name>A0A848F7X8_9BURK</name>
<feature type="transmembrane region" description="Helical" evidence="2">
    <location>
        <begin position="43"/>
        <end position="65"/>
    </location>
</feature>
<dbReference type="InterPro" id="IPR007436">
    <property type="entry name" value="DUF485"/>
</dbReference>
<feature type="region of interest" description="Disordered" evidence="1">
    <location>
        <begin position="1"/>
        <end position="20"/>
    </location>
</feature>
<reference evidence="3 4" key="1">
    <citation type="submission" date="2020-04" db="EMBL/GenBank/DDBJ databases">
        <title>Azohydromonas sp. isolated from soil.</title>
        <authorList>
            <person name="Dahal R.H."/>
        </authorList>
    </citation>
    <scope>NUCLEOTIDE SEQUENCE [LARGE SCALE GENOMIC DNA]</scope>
    <source>
        <strain evidence="3 4">G-1-1-14</strain>
    </source>
</reference>
<dbReference type="EMBL" id="JABBFW010000005">
    <property type="protein sequence ID" value="NML15288.1"/>
    <property type="molecule type" value="Genomic_DNA"/>
</dbReference>
<evidence type="ECO:0000256" key="2">
    <source>
        <dbReference type="SAM" id="Phobius"/>
    </source>
</evidence>
<keyword evidence="2" id="KW-0812">Transmembrane</keyword>
<sequence length="121" mass="13183">MSASAVGRAPGRSRTEETSAVDPIVARIQANPKYHELRRKRSGFGWLLTALMLIVYYGYISLIAFNKPFLAQPLGNGVTTLGIPLGMGVIIFTIIITGIYVRRANSEFDALTAEILKDAAK</sequence>
<protein>
    <submittedName>
        <fullName evidence="3">DUF485 domain-containing protein</fullName>
    </submittedName>
</protein>
<dbReference type="Pfam" id="PF04341">
    <property type="entry name" value="DUF485"/>
    <property type="match status" value="1"/>
</dbReference>
<keyword evidence="2" id="KW-0472">Membrane</keyword>
<gene>
    <name evidence="3" type="ORF">HHL10_09880</name>
</gene>
<dbReference type="AlphaFoldDB" id="A0A848F7X8"/>
<organism evidence="3 4">
    <name type="scientific">Azohydromonas caseinilytica</name>
    <dbReference type="NCBI Taxonomy" id="2728836"/>
    <lineage>
        <taxon>Bacteria</taxon>
        <taxon>Pseudomonadati</taxon>
        <taxon>Pseudomonadota</taxon>
        <taxon>Betaproteobacteria</taxon>
        <taxon>Burkholderiales</taxon>
        <taxon>Sphaerotilaceae</taxon>
        <taxon>Azohydromonas</taxon>
    </lineage>
</organism>
<dbReference type="GO" id="GO:0005886">
    <property type="term" value="C:plasma membrane"/>
    <property type="evidence" value="ECO:0007669"/>
    <property type="project" value="TreeGrafter"/>
</dbReference>
<dbReference type="PANTHER" id="PTHR38598">
    <property type="entry name" value="INNER MEMBRANE PROTEIN YJCH"/>
    <property type="match status" value="1"/>
</dbReference>
<evidence type="ECO:0000256" key="1">
    <source>
        <dbReference type="SAM" id="MobiDB-lite"/>
    </source>
</evidence>
<accession>A0A848F7X8</accession>
<keyword evidence="4" id="KW-1185">Reference proteome</keyword>
<feature type="transmembrane region" description="Helical" evidence="2">
    <location>
        <begin position="77"/>
        <end position="101"/>
    </location>
</feature>
<comment type="caution">
    <text evidence="3">The sequence shown here is derived from an EMBL/GenBank/DDBJ whole genome shotgun (WGS) entry which is preliminary data.</text>
</comment>
<dbReference type="Proteomes" id="UP000574067">
    <property type="component" value="Unassembled WGS sequence"/>
</dbReference>
<dbReference type="InterPro" id="IPR052959">
    <property type="entry name" value="Inner_membrane_assoc"/>
</dbReference>
<evidence type="ECO:0000313" key="4">
    <source>
        <dbReference type="Proteomes" id="UP000574067"/>
    </source>
</evidence>